<evidence type="ECO:0000259" key="1">
    <source>
        <dbReference type="Pfam" id="PF13271"/>
    </source>
</evidence>
<sequence length="236" mass="27668">MGKIKVMISSTVSDLEAERDAVKKAFEEISLVELLGADPLNETAFAGNSRFVTVDMAKDCDLYILILGNRFGYDVGNGRSATEIEFDAAIRDDPTKILVFKKDSSEEMDEKQKAFINKVSSYYNGYWRTSFKHTHDLQTYIKNTFGRWIKERASIGTDLTYLDHFVRLARQIKPEPNAEVYYKVTKNDVELEYVFFRKSHEIHFSRKEIYKNFWGCFNELYNQFEWWLENEEGGKY</sequence>
<accession>A0A511Z480</accession>
<dbReference type="EMBL" id="BJYL01000006">
    <property type="protein sequence ID" value="GEN82251.1"/>
    <property type="molecule type" value="Genomic_DNA"/>
</dbReference>
<protein>
    <recommendedName>
        <fullName evidence="1">DUF4062 domain-containing protein</fullName>
    </recommendedName>
</protein>
<proteinExistence type="predicted"/>
<dbReference type="InterPro" id="IPR025139">
    <property type="entry name" value="DUF4062"/>
</dbReference>
<dbReference type="OrthoDB" id="72299at2"/>
<evidence type="ECO:0000313" key="2">
    <source>
        <dbReference type="EMBL" id="GEN82251.1"/>
    </source>
</evidence>
<gene>
    <name evidence="2" type="ORF">SLU01_05630</name>
</gene>
<comment type="caution">
    <text evidence="2">The sequence shown here is derived from an EMBL/GenBank/DDBJ whole genome shotgun (WGS) entry which is preliminary data.</text>
</comment>
<name>A0A511Z480_9BACL</name>
<dbReference type="AlphaFoldDB" id="A0A511Z480"/>
<keyword evidence="3" id="KW-1185">Reference proteome</keyword>
<feature type="domain" description="DUF4062" evidence="1">
    <location>
        <begin position="5"/>
        <end position="89"/>
    </location>
</feature>
<dbReference type="Proteomes" id="UP000321901">
    <property type="component" value="Unassembled WGS sequence"/>
</dbReference>
<evidence type="ECO:0000313" key="3">
    <source>
        <dbReference type="Proteomes" id="UP000321901"/>
    </source>
</evidence>
<dbReference type="RefSeq" id="WP_147055112.1">
    <property type="nucleotide sequence ID" value="NZ_BJYL01000006.1"/>
</dbReference>
<organism evidence="2 3">
    <name type="scientific">Sporosarcina luteola</name>
    <dbReference type="NCBI Taxonomy" id="582850"/>
    <lineage>
        <taxon>Bacteria</taxon>
        <taxon>Bacillati</taxon>
        <taxon>Bacillota</taxon>
        <taxon>Bacilli</taxon>
        <taxon>Bacillales</taxon>
        <taxon>Caryophanaceae</taxon>
        <taxon>Sporosarcina</taxon>
    </lineage>
</organism>
<dbReference type="Pfam" id="PF13271">
    <property type="entry name" value="DUF4062"/>
    <property type="match status" value="1"/>
</dbReference>
<reference evidence="2 3" key="1">
    <citation type="submission" date="2019-07" db="EMBL/GenBank/DDBJ databases">
        <title>Whole genome shotgun sequence of Sporosarcina luteola NBRC 105378.</title>
        <authorList>
            <person name="Hosoyama A."/>
            <person name="Uohara A."/>
            <person name="Ohji S."/>
            <person name="Ichikawa N."/>
        </authorList>
    </citation>
    <scope>NUCLEOTIDE SEQUENCE [LARGE SCALE GENOMIC DNA]</scope>
    <source>
        <strain evidence="2 3">NBRC 105378</strain>
    </source>
</reference>